<dbReference type="AlphaFoldDB" id="A0A0R3SL21"/>
<accession>A0A0R3SL21</accession>
<evidence type="ECO:0000313" key="3">
    <source>
        <dbReference type="Proteomes" id="UP000274504"/>
    </source>
</evidence>
<evidence type="ECO:0000256" key="1">
    <source>
        <dbReference type="SAM" id="MobiDB-lite"/>
    </source>
</evidence>
<dbReference type="Proteomes" id="UP000274504">
    <property type="component" value="Unassembled WGS sequence"/>
</dbReference>
<proteinExistence type="predicted"/>
<gene>
    <name evidence="2" type="ORF">HDID_LOCUS5634</name>
</gene>
<reference evidence="2 3" key="2">
    <citation type="submission" date="2018-11" db="EMBL/GenBank/DDBJ databases">
        <authorList>
            <consortium name="Pathogen Informatics"/>
        </authorList>
    </citation>
    <scope>NUCLEOTIDE SEQUENCE [LARGE SCALE GENOMIC DNA]</scope>
</reference>
<feature type="compositionally biased region" description="Basic and acidic residues" evidence="1">
    <location>
        <begin position="23"/>
        <end position="36"/>
    </location>
</feature>
<feature type="region of interest" description="Disordered" evidence="1">
    <location>
        <begin position="23"/>
        <end position="44"/>
    </location>
</feature>
<sequence length="84" mass="9767">MINDCSTHSGIEIIFLDKHNKKSDAALSKKTEEKKQRDCRRKKSVEVESKITGVVTPLKLEEWNRQGHEDHPRVSELYTPSEFE</sequence>
<evidence type="ECO:0000313" key="2">
    <source>
        <dbReference type="EMBL" id="VDL57952.1"/>
    </source>
</evidence>
<feature type="compositionally biased region" description="Basic and acidic residues" evidence="1">
    <location>
        <begin position="62"/>
        <end position="74"/>
    </location>
</feature>
<reference evidence="4" key="1">
    <citation type="submission" date="2017-02" db="UniProtKB">
        <authorList>
            <consortium name="WormBaseParasite"/>
        </authorList>
    </citation>
    <scope>IDENTIFICATION</scope>
</reference>
<evidence type="ECO:0000313" key="4">
    <source>
        <dbReference type="WBParaSite" id="HDID_0000563601-mRNA-1"/>
    </source>
</evidence>
<dbReference type="EMBL" id="UYSG01003116">
    <property type="protein sequence ID" value="VDL57952.1"/>
    <property type="molecule type" value="Genomic_DNA"/>
</dbReference>
<dbReference type="WBParaSite" id="HDID_0000563601-mRNA-1">
    <property type="protein sequence ID" value="HDID_0000563601-mRNA-1"/>
    <property type="gene ID" value="HDID_0000563601"/>
</dbReference>
<feature type="region of interest" description="Disordered" evidence="1">
    <location>
        <begin position="62"/>
        <end position="84"/>
    </location>
</feature>
<name>A0A0R3SL21_HYMDI</name>
<organism evidence="4">
    <name type="scientific">Hymenolepis diminuta</name>
    <name type="common">Rat tapeworm</name>
    <dbReference type="NCBI Taxonomy" id="6216"/>
    <lineage>
        <taxon>Eukaryota</taxon>
        <taxon>Metazoa</taxon>
        <taxon>Spiralia</taxon>
        <taxon>Lophotrochozoa</taxon>
        <taxon>Platyhelminthes</taxon>
        <taxon>Cestoda</taxon>
        <taxon>Eucestoda</taxon>
        <taxon>Cyclophyllidea</taxon>
        <taxon>Hymenolepididae</taxon>
        <taxon>Hymenolepis</taxon>
    </lineage>
</organism>
<protein>
    <submittedName>
        <fullName evidence="2 4">Uncharacterized protein</fullName>
    </submittedName>
</protein>